<dbReference type="VEuPathDB" id="FungiDB:HCDG_03577"/>
<dbReference type="HOGENOM" id="CLU_1288581_0_0_1"/>
<dbReference type="Proteomes" id="UP000002624">
    <property type="component" value="Unassembled WGS sequence"/>
</dbReference>
<organism evidence="1 2">
    <name type="scientific">Ajellomyces capsulatus (strain H143)</name>
    <name type="common">Darling's disease fungus</name>
    <name type="synonym">Histoplasma capsulatum</name>
    <dbReference type="NCBI Taxonomy" id="544712"/>
    <lineage>
        <taxon>Eukaryota</taxon>
        <taxon>Fungi</taxon>
        <taxon>Dikarya</taxon>
        <taxon>Ascomycota</taxon>
        <taxon>Pezizomycotina</taxon>
        <taxon>Eurotiomycetes</taxon>
        <taxon>Eurotiomycetidae</taxon>
        <taxon>Onygenales</taxon>
        <taxon>Ajellomycetaceae</taxon>
        <taxon>Histoplasma</taxon>
    </lineage>
</organism>
<sequence>MARMLVSARGNVDIQRGPSLINLLALDRPRESGPKARLVVNKPPCESGVSKERNCNLRLLMVIGGVQVVYNHVTGTVQHSKGVDDHTGDVEDRTLTCSGIPLGAIAGRGDVASGIGIRALSHQKITGLFRLLEHPPKIPERCMSDGKQSWSYVDLRMHMRLPTMCSKDKDSHKTCSNKINLTPLACVSSIEAAETRSVYWPSRFTTRLEVSPVNEESPESAFAVRDDRMRLWQEKLLSYCLRLGA</sequence>
<dbReference type="AlphaFoldDB" id="C6HC28"/>
<evidence type="ECO:0000313" key="2">
    <source>
        <dbReference type="Proteomes" id="UP000002624"/>
    </source>
</evidence>
<evidence type="ECO:0000313" key="1">
    <source>
        <dbReference type="EMBL" id="EER42118.1"/>
    </source>
</evidence>
<accession>C6HC28</accession>
<dbReference type="OMA" id="NKPPCES"/>
<dbReference type="EMBL" id="GG692422">
    <property type="protein sequence ID" value="EER42118.1"/>
    <property type="molecule type" value="Genomic_DNA"/>
</dbReference>
<proteinExistence type="predicted"/>
<reference evidence="2" key="1">
    <citation type="submission" date="2009-05" db="EMBL/GenBank/DDBJ databases">
        <title>The genome sequence of Ajellomyces capsulatus strain H143.</title>
        <authorList>
            <person name="Champion M."/>
            <person name="Cuomo C.A."/>
            <person name="Ma L.-J."/>
            <person name="Henn M.R."/>
            <person name="Sil A."/>
            <person name="Goldman B."/>
            <person name="Young S.K."/>
            <person name="Kodira C.D."/>
            <person name="Zeng Q."/>
            <person name="Koehrsen M."/>
            <person name="Alvarado L."/>
            <person name="Berlin A.M."/>
            <person name="Borenstein D."/>
            <person name="Chen Z."/>
            <person name="Engels R."/>
            <person name="Freedman E."/>
            <person name="Gellesch M."/>
            <person name="Goldberg J."/>
            <person name="Griggs A."/>
            <person name="Gujja S."/>
            <person name="Heiman D.I."/>
            <person name="Hepburn T.A."/>
            <person name="Howarth C."/>
            <person name="Jen D."/>
            <person name="Larson L."/>
            <person name="Lewis B."/>
            <person name="Mehta T."/>
            <person name="Park D."/>
            <person name="Pearson M."/>
            <person name="Roberts A."/>
            <person name="Saif S."/>
            <person name="Shea T.D."/>
            <person name="Shenoy N."/>
            <person name="Sisk P."/>
            <person name="Stolte C."/>
            <person name="Sykes S."/>
            <person name="Walk T."/>
            <person name="White J."/>
            <person name="Yandava C."/>
            <person name="Klein B."/>
            <person name="McEwen J.G."/>
            <person name="Puccia R."/>
            <person name="Goldman G.H."/>
            <person name="Felipe M.S."/>
            <person name="Nino-Vega G."/>
            <person name="San-Blas G."/>
            <person name="Taylor J.W."/>
            <person name="Mendoza L."/>
            <person name="Galagan J.E."/>
            <person name="Nusbaum C."/>
            <person name="Birren B.W."/>
        </authorList>
    </citation>
    <scope>NUCLEOTIDE SEQUENCE [LARGE SCALE GENOMIC DNA]</scope>
    <source>
        <strain evidence="2">H143</strain>
    </source>
</reference>
<name>C6HC28_AJECH</name>
<gene>
    <name evidence="1" type="ORF">HCDG_03577</name>
</gene>
<protein>
    <submittedName>
        <fullName evidence="1">Uncharacterized protein</fullName>
    </submittedName>
</protein>